<dbReference type="EMBL" id="JACHEB010000005">
    <property type="protein sequence ID" value="MBB5328809.1"/>
    <property type="molecule type" value="Genomic_DNA"/>
</dbReference>
<evidence type="ECO:0000256" key="1">
    <source>
        <dbReference type="SAM" id="MobiDB-lite"/>
    </source>
</evidence>
<evidence type="ECO:0000313" key="2">
    <source>
        <dbReference type="EMBL" id="MBB5328809.1"/>
    </source>
</evidence>
<keyword evidence="3" id="KW-1185">Reference proteome</keyword>
<reference evidence="2 3" key="1">
    <citation type="submission" date="2020-08" db="EMBL/GenBank/DDBJ databases">
        <title>Genomic Encyclopedia of Type Strains, Phase IV (KMG-V): Genome sequencing to study the core and pangenomes of soil and plant-associated prokaryotes.</title>
        <authorList>
            <person name="Whitman W."/>
        </authorList>
    </citation>
    <scope>NUCLEOTIDE SEQUENCE [LARGE SCALE GENOMIC DNA]</scope>
    <source>
        <strain evidence="2 3">X5P2</strain>
    </source>
</reference>
<comment type="caution">
    <text evidence="2">The sequence shown here is derived from an EMBL/GenBank/DDBJ whole genome shotgun (WGS) entry which is preliminary data.</text>
</comment>
<organism evidence="2 3">
    <name type="scientific">Tunturiibacter gelidiferens</name>
    <dbReference type="NCBI Taxonomy" id="3069689"/>
    <lineage>
        <taxon>Bacteria</taxon>
        <taxon>Pseudomonadati</taxon>
        <taxon>Acidobacteriota</taxon>
        <taxon>Terriglobia</taxon>
        <taxon>Terriglobales</taxon>
        <taxon>Acidobacteriaceae</taxon>
        <taxon>Tunturiibacter</taxon>
    </lineage>
</organism>
<gene>
    <name evidence="2" type="ORF">HDF14_002425</name>
</gene>
<feature type="region of interest" description="Disordered" evidence="1">
    <location>
        <begin position="198"/>
        <end position="234"/>
    </location>
</feature>
<protein>
    <submittedName>
        <fullName evidence="2">Uncharacterized protein</fullName>
    </submittedName>
</protein>
<dbReference type="AlphaFoldDB" id="A0A9X0U3X6"/>
<name>A0A9X0U3X6_9BACT</name>
<evidence type="ECO:0000313" key="3">
    <source>
        <dbReference type="Proteomes" id="UP000535182"/>
    </source>
</evidence>
<sequence>MYNPYTGAYGVGHAVYGPYGSSGTAAWYNPSTGAYGRAVTTQNAYGGHTYAQGYNPWTGTYAATSQGHNQYSQWGSSVVTNGDNWAQAQHVTNSNGTAGSFQTSKESAGAGFSGANGNGGFVAKDANNNNIYAGADGNVYKKDSSGNWSKYDNGGWTSVDPSIGANQTRQQKTEFKIILINCLNHDLQILRLQPRKEEQPLQQRGERVGFNESSRCGKRNSEPANFPLYPSYSA</sequence>
<feature type="compositionally biased region" description="Basic and acidic residues" evidence="1">
    <location>
        <begin position="198"/>
        <end position="209"/>
    </location>
</feature>
<dbReference type="RefSeq" id="WP_183976715.1">
    <property type="nucleotide sequence ID" value="NZ_JACHEB010000005.1"/>
</dbReference>
<proteinExistence type="predicted"/>
<accession>A0A9X0U3X6</accession>
<dbReference type="Proteomes" id="UP000535182">
    <property type="component" value="Unassembled WGS sequence"/>
</dbReference>